<reference evidence="2 3" key="1">
    <citation type="journal article" date="2016" name="Nat. Commun.">
        <title>Thousands of microbial genomes shed light on interconnected biogeochemical processes in an aquifer system.</title>
        <authorList>
            <person name="Anantharaman K."/>
            <person name="Brown C.T."/>
            <person name="Hug L.A."/>
            <person name="Sharon I."/>
            <person name="Castelle C.J."/>
            <person name="Probst A.J."/>
            <person name="Thomas B.C."/>
            <person name="Singh A."/>
            <person name="Wilkins M.J."/>
            <person name="Karaoz U."/>
            <person name="Brodie E.L."/>
            <person name="Williams K.H."/>
            <person name="Hubbard S.S."/>
            <person name="Banfield J.F."/>
        </authorList>
    </citation>
    <scope>NUCLEOTIDE SEQUENCE [LARGE SCALE GENOMIC DNA]</scope>
</reference>
<dbReference type="AlphaFoldDB" id="A0A1G2QD00"/>
<gene>
    <name evidence="2" type="ORF">A2571_01570</name>
</gene>
<dbReference type="InterPro" id="IPR022385">
    <property type="entry name" value="Rhs_assc_core"/>
</dbReference>
<comment type="caution">
    <text evidence="2">The sequence shown here is derived from an EMBL/GenBank/DDBJ whole genome shotgun (WGS) entry which is preliminary data.</text>
</comment>
<evidence type="ECO:0000313" key="3">
    <source>
        <dbReference type="Proteomes" id="UP000177043"/>
    </source>
</evidence>
<evidence type="ECO:0000259" key="1">
    <source>
        <dbReference type="Pfam" id="PF01464"/>
    </source>
</evidence>
<feature type="domain" description="Transglycosylase SLT" evidence="1">
    <location>
        <begin position="165"/>
        <end position="287"/>
    </location>
</feature>
<dbReference type="EMBL" id="MHTJ01000003">
    <property type="protein sequence ID" value="OHA58450.1"/>
    <property type="molecule type" value="Genomic_DNA"/>
</dbReference>
<accession>A0A1G2QD00</accession>
<dbReference type="InterPro" id="IPR050708">
    <property type="entry name" value="T6SS_VgrG/RHS"/>
</dbReference>
<dbReference type="PANTHER" id="PTHR32305">
    <property type="match status" value="1"/>
</dbReference>
<evidence type="ECO:0000313" key="2">
    <source>
        <dbReference type="EMBL" id="OHA58450.1"/>
    </source>
</evidence>
<dbReference type="InterPro" id="IPR008258">
    <property type="entry name" value="Transglycosylase_SLT_dom_1"/>
</dbReference>
<dbReference type="InterPro" id="IPR023346">
    <property type="entry name" value="Lysozyme-like_dom_sf"/>
</dbReference>
<dbReference type="SUPFAM" id="SSF53955">
    <property type="entry name" value="Lysozyme-like"/>
    <property type="match status" value="1"/>
</dbReference>
<protein>
    <recommendedName>
        <fullName evidence="1">Transglycosylase SLT domain-containing protein</fullName>
    </recommendedName>
</protein>
<dbReference type="NCBIfam" id="TIGR03696">
    <property type="entry name" value="Rhs_assc_core"/>
    <property type="match status" value="1"/>
</dbReference>
<dbReference type="Pfam" id="PF01464">
    <property type="entry name" value="SLT"/>
    <property type="match status" value="1"/>
</dbReference>
<dbReference type="STRING" id="1802438.A2571_01570"/>
<name>A0A1G2QD00_9BACT</name>
<dbReference type="Gene3D" id="2.180.10.10">
    <property type="entry name" value="RHS repeat-associated core"/>
    <property type="match status" value="1"/>
</dbReference>
<dbReference type="Gene3D" id="1.10.530.10">
    <property type="match status" value="1"/>
</dbReference>
<dbReference type="Proteomes" id="UP000177043">
    <property type="component" value="Unassembled WGS sequence"/>
</dbReference>
<organism evidence="2 3">
    <name type="scientific">Candidatus Vogelbacteria bacterium RIFOXYD1_FULL_44_32</name>
    <dbReference type="NCBI Taxonomy" id="1802438"/>
    <lineage>
        <taxon>Bacteria</taxon>
        <taxon>Candidatus Vogeliibacteriota</taxon>
    </lineage>
</organism>
<sequence>MKSPYYTHSDHLSGTSLVTDQSSVITELIDYYPYGDIRLDQKTSTYNESKKYIGQEYDEATGLSYMNARYQNGKIGRFLSQDPVFWEVGQTDEGKASLMNPQAQNSYSYAGNNPITNKDPSGRFWWVGFYDWSGYEGMSGVAMKAGEVLGGHSRAMNAIQQNQSTINSASSKYGVDPALTSAIIREEQSHLLPGEGMKDAAFPDSQLAGYDGGVGIMQVSGRVGKDFGGYTKAELARNPQKNIDSGTAYLENISSSRNTTNPATIGTAYNGAGAYGQRIQSQMNNPNYNTNVVVYGLQKLVKSLNSYVKSLKK</sequence>
<proteinExistence type="predicted"/>
<dbReference type="PANTHER" id="PTHR32305:SF15">
    <property type="entry name" value="PROTEIN RHSA-RELATED"/>
    <property type="match status" value="1"/>
</dbReference>